<accession>A0A540VPA1</accession>
<dbReference type="Gene3D" id="3.20.20.70">
    <property type="entry name" value="Aldolase class I"/>
    <property type="match status" value="1"/>
</dbReference>
<protein>
    <submittedName>
        <fullName evidence="2">Uncharacterized protein</fullName>
    </submittedName>
</protein>
<proteinExistence type="predicted"/>
<reference evidence="2 3" key="1">
    <citation type="submission" date="2019-06" db="EMBL/GenBank/DDBJ databases">
        <title>Metagenome assembled Genome of Spiribacter salinus SL48-SHIP from the microbial mat of Salt Lake 48 (Novosibirsk region, Russia).</title>
        <authorList>
            <person name="Shipova A."/>
            <person name="Rozanov A.S."/>
            <person name="Bryanskaya A.V."/>
            <person name="Peltek S.E."/>
        </authorList>
    </citation>
    <scope>NUCLEOTIDE SEQUENCE [LARGE SCALE GENOMIC DNA]</scope>
    <source>
        <strain evidence="2">SL48-SHIP-2</strain>
    </source>
</reference>
<evidence type="ECO:0000313" key="3">
    <source>
        <dbReference type="Proteomes" id="UP000315400"/>
    </source>
</evidence>
<evidence type="ECO:0000313" key="2">
    <source>
        <dbReference type="EMBL" id="TQE98548.1"/>
    </source>
</evidence>
<dbReference type="AlphaFoldDB" id="A0A540VPA1"/>
<sequence length="45" mass="4830">MAVLVEVHDEEEMERALKVPGGLMGIKPLDDDSGEHPRLVGSSDA</sequence>
<dbReference type="Proteomes" id="UP000315400">
    <property type="component" value="Unassembled WGS sequence"/>
</dbReference>
<gene>
    <name evidence="2" type="ORF">FKY71_13290</name>
</gene>
<feature type="compositionally biased region" description="Basic and acidic residues" evidence="1">
    <location>
        <begin position="28"/>
        <end position="38"/>
    </location>
</feature>
<organism evidence="2 3">
    <name type="scientific">Spiribacter salinus</name>
    <dbReference type="NCBI Taxonomy" id="1335746"/>
    <lineage>
        <taxon>Bacteria</taxon>
        <taxon>Pseudomonadati</taxon>
        <taxon>Pseudomonadota</taxon>
        <taxon>Gammaproteobacteria</taxon>
        <taxon>Chromatiales</taxon>
        <taxon>Ectothiorhodospiraceae</taxon>
        <taxon>Spiribacter</taxon>
    </lineage>
</organism>
<feature type="region of interest" description="Disordered" evidence="1">
    <location>
        <begin position="22"/>
        <end position="45"/>
    </location>
</feature>
<dbReference type="EMBL" id="VIFK01000177">
    <property type="protein sequence ID" value="TQE98548.1"/>
    <property type="molecule type" value="Genomic_DNA"/>
</dbReference>
<comment type="caution">
    <text evidence="2">The sequence shown here is derived from an EMBL/GenBank/DDBJ whole genome shotgun (WGS) entry which is preliminary data.</text>
</comment>
<evidence type="ECO:0000256" key="1">
    <source>
        <dbReference type="SAM" id="MobiDB-lite"/>
    </source>
</evidence>
<dbReference type="InterPro" id="IPR013785">
    <property type="entry name" value="Aldolase_TIM"/>
</dbReference>
<name>A0A540VPA1_9GAMM</name>